<dbReference type="GO" id="GO:0000502">
    <property type="term" value="C:proteasome complex"/>
    <property type="evidence" value="ECO:0007669"/>
    <property type="project" value="UniProtKB-KW"/>
</dbReference>
<gene>
    <name evidence="1" type="ORF">SUZIE_119005</name>
</gene>
<name>A0AA41MIX7_SCICA</name>
<keyword evidence="1" id="KW-0647">Proteasome</keyword>
<dbReference type="SUPFAM" id="SSF56235">
    <property type="entry name" value="N-terminal nucleophile aminohydrolases (Ntn hydrolases)"/>
    <property type="match status" value="1"/>
</dbReference>
<comment type="caution">
    <text evidence="1">The sequence shown here is derived from an EMBL/GenBank/DDBJ whole genome shotgun (WGS) entry which is preliminary data.</text>
</comment>
<protein>
    <submittedName>
        <fullName evidence="1">Proteasome subunit beta type-5</fullName>
    </submittedName>
</protein>
<dbReference type="EMBL" id="JAATJV010189793">
    <property type="protein sequence ID" value="MBZ3872649.1"/>
    <property type="molecule type" value="Genomic_DNA"/>
</dbReference>
<reference evidence="1" key="1">
    <citation type="submission" date="2020-03" db="EMBL/GenBank/DDBJ databases">
        <title>Studies in the Genomics of Life Span.</title>
        <authorList>
            <person name="Glass D."/>
        </authorList>
    </citation>
    <scope>NUCLEOTIDE SEQUENCE</scope>
    <source>
        <strain evidence="1">SUZIE</strain>
        <tissue evidence="1">Muscle</tissue>
    </source>
</reference>
<dbReference type="Proteomes" id="UP001166674">
    <property type="component" value="Unassembled WGS sequence"/>
</dbReference>
<dbReference type="Gene3D" id="3.60.20.10">
    <property type="entry name" value="Glutamine Phosphoribosylpyrophosphate, subunit 1, domain 1"/>
    <property type="match status" value="1"/>
</dbReference>
<evidence type="ECO:0000313" key="2">
    <source>
        <dbReference type="Proteomes" id="UP001166674"/>
    </source>
</evidence>
<organism evidence="1 2">
    <name type="scientific">Sciurus carolinensis</name>
    <name type="common">Eastern gray squirrel</name>
    <dbReference type="NCBI Taxonomy" id="30640"/>
    <lineage>
        <taxon>Eukaryota</taxon>
        <taxon>Metazoa</taxon>
        <taxon>Chordata</taxon>
        <taxon>Craniata</taxon>
        <taxon>Vertebrata</taxon>
        <taxon>Euteleostomi</taxon>
        <taxon>Mammalia</taxon>
        <taxon>Eutheria</taxon>
        <taxon>Euarchontoglires</taxon>
        <taxon>Glires</taxon>
        <taxon>Rodentia</taxon>
        <taxon>Sciuromorpha</taxon>
        <taxon>Sciuridae</taxon>
        <taxon>Sciurinae</taxon>
        <taxon>Sciurini</taxon>
        <taxon>Sciurus</taxon>
    </lineage>
</organism>
<dbReference type="InterPro" id="IPR029055">
    <property type="entry name" value="Ntn_hydrolases_N"/>
</dbReference>
<accession>A0AA41MIX7</accession>
<proteinExistence type="predicted"/>
<dbReference type="AlphaFoldDB" id="A0AA41MIX7"/>
<sequence length="87" mass="9239">MALASVLERLLPVNWHGFFIFGSPADFLDLGPGSSSDGLSLAVPAWGVPEEGHIEMLHGTTIQAFKFQHEVIVAADSQATVTAYIAS</sequence>
<keyword evidence="2" id="KW-1185">Reference proteome</keyword>
<evidence type="ECO:0000313" key="1">
    <source>
        <dbReference type="EMBL" id="MBZ3872649.1"/>
    </source>
</evidence>